<evidence type="ECO:0000313" key="2">
    <source>
        <dbReference type="EMBL" id="GBN44847.1"/>
    </source>
</evidence>
<reference evidence="1 3" key="1">
    <citation type="journal article" date="2019" name="Sci. Rep.">
        <title>Orb-weaving spider Araneus ventricosus genome elucidates the spidroin gene catalogue.</title>
        <authorList>
            <person name="Kono N."/>
            <person name="Nakamura H."/>
            <person name="Ohtoshi R."/>
            <person name="Moran D.A.P."/>
            <person name="Shinohara A."/>
            <person name="Yoshida Y."/>
            <person name="Fujiwara M."/>
            <person name="Mori M."/>
            <person name="Tomita M."/>
            <person name="Arakawa K."/>
        </authorList>
    </citation>
    <scope>NUCLEOTIDE SEQUENCE [LARGE SCALE GENOMIC DNA]</scope>
</reference>
<gene>
    <name evidence="1" type="ORF">AVEN_33719_1</name>
    <name evidence="2" type="ORF">AVEN_80995_1</name>
</gene>
<dbReference type="Proteomes" id="UP000499080">
    <property type="component" value="Unassembled WGS sequence"/>
</dbReference>
<dbReference type="AlphaFoldDB" id="A0A4Y2P489"/>
<feature type="non-terminal residue" evidence="1">
    <location>
        <position position="1"/>
    </location>
</feature>
<comment type="caution">
    <text evidence="1">The sequence shown here is derived from an EMBL/GenBank/DDBJ whole genome shotgun (WGS) entry which is preliminary data.</text>
</comment>
<evidence type="ECO:0000313" key="3">
    <source>
        <dbReference type="Proteomes" id="UP000499080"/>
    </source>
</evidence>
<proteinExistence type="predicted"/>
<sequence>RRKGVDGFSVETAGLLRDPVPISRSSDSLTDDSAPTVHQLCRNQAFCGLYDAQFLCLLTVQQQFSRAMIRRNHGTGGHIVLDAYTSRLITLLPPEYGAPCETLLPVHLFHPAINL</sequence>
<protein>
    <submittedName>
        <fullName evidence="1">Uncharacterized protein</fullName>
    </submittedName>
</protein>
<name>A0A4Y2P489_ARAVE</name>
<dbReference type="EMBL" id="BGPR01212360">
    <property type="protein sequence ID" value="GBN44816.1"/>
    <property type="molecule type" value="Genomic_DNA"/>
</dbReference>
<dbReference type="EMBL" id="BGPR01212373">
    <property type="protein sequence ID" value="GBN44847.1"/>
    <property type="molecule type" value="Genomic_DNA"/>
</dbReference>
<keyword evidence="3" id="KW-1185">Reference proteome</keyword>
<evidence type="ECO:0000313" key="1">
    <source>
        <dbReference type="EMBL" id="GBN44816.1"/>
    </source>
</evidence>
<accession>A0A4Y2P489</accession>
<organism evidence="1 3">
    <name type="scientific">Araneus ventricosus</name>
    <name type="common">Orbweaver spider</name>
    <name type="synonym">Epeira ventricosa</name>
    <dbReference type="NCBI Taxonomy" id="182803"/>
    <lineage>
        <taxon>Eukaryota</taxon>
        <taxon>Metazoa</taxon>
        <taxon>Ecdysozoa</taxon>
        <taxon>Arthropoda</taxon>
        <taxon>Chelicerata</taxon>
        <taxon>Arachnida</taxon>
        <taxon>Araneae</taxon>
        <taxon>Araneomorphae</taxon>
        <taxon>Entelegynae</taxon>
        <taxon>Araneoidea</taxon>
        <taxon>Araneidae</taxon>
        <taxon>Araneus</taxon>
    </lineage>
</organism>